<evidence type="ECO:0000256" key="3">
    <source>
        <dbReference type="ARBA" id="ARBA00022705"/>
    </source>
</evidence>
<keyword evidence="8 9" id="KW-0539">Nucleus</keyword>
<dbReference type="Pfam" id="PF04057">
    <property type="entry name" value="Rep-A_N"/>
    <property type="match status" value="1"/>
</dbReference>
<dbReference type="InterPro" id="IPR031657">
    <property type="entry name" value="REPA_OB_2"/>
</dbReference>
<dbReference type="eggNOG" id="KOG0851">
    <property type="taxonomic scope" value="Eukaryota"/>
</dbReference>
<dbReference type="Pfam" id="PF08646">
    <property type="entry name" value="Rep_fac-A_C"/>
    <property type="match status" value="1"/>
</dbReference>
<reference evidence="14" key="2">
    <citation type="submission" date="2015-06" db="UniProtKB">
        <authorList>
            <consortium name="EnsemblMetazoa"/>
        </authorList>
    </citation>
    <scope>IDENTIFICATION</scope>
</reference>
<organism evidence="14 15">
    <name type="scientific">Tetranychus urticae</name>
    <name type="common">Two-spotted spider mite</name>
    <dbReference type="NCBI Taxonomy" id="32264"/>
    <lineage>
        <taxon>Eukaryota</taxon>
        <taxon>Metazoa</taxon>
        <taxon>Ecdysozoa</taxon>
        <taxon>Arthropoda</taxon>
        <taxon>Chelicerata</taxon>
        <taxon>Arachnida</taxon>
        <taxon>Acari</taxon>
        <taxon>Acariformes</taxon>
        <taxon>Trombidiformes</taxon>
        <taxon>Prostigmata</taxon>
        <taxon>Eleutherengona</taxon>
        <taxon>Raphignathae</taxon>
        <taxon>Tetranychoidea</taxon>
        <taxon>Tetranychidae</taxon>
        <taxon>Tetranychus</taxon>
    </lineage>
</organism>
<evidence type="ECO:0000256" key="7">
    <source>
        <dbReference type="ARBA" id="ARBA00023125"/>
    </source>
</evidence>
<dbReference type="InterPro" id="IPR013955">
    <property type="entry name" value="Rep_factor-A_C"/>
</dbReference>
<dbReference type="FunFam" id="2.40.50.140:FF:000041">
    <property type="entry name" value="Replication protein A subunit"/>
    <property type="match status" value="1"/>
</dbReference>
<dbReference type="InterPro" id="IPR004591">
    <property type="entry name" value="Rfa1"/>
</dbReference>
<dbReference type="PANTHER" id="PTHR47165">
    <property type="entry name" value="OS03G0429900 PROTEIN"/>
    <property type="match status" value="1"/>
</dbReference>
<dbReference type="GO" id="GO:0008270">
    <property type="term" value="F:zinc ion binding"/>
    <property type="evidence" value="ECO:0007669"/>
    <property type="project" value="UniProtKB-KW"/>
</dbReference>
<evidence type="ECO:0000256" key="5">
    <source>
        <dbReference type="ARBA" id="ARBA00022771"/>
    </source>
</evidence>
<proteinExistence type="inferred from homology"/>
<dbReference type="CDD" id="cd04476">
    <property type="entry name" value="RPA1_DBD_C"/>
    <property type="match status" value="1"/>
</dbReference>
<dbReference type="FunFam" id="2.40.50.140:FF:000064">
    <property type="entry name" value="Replication protein A subunit"/>
    <property type="match status" value="1"/>
</dbReference>
<dbReference type="AlphaFoldDB" id="T1L6G7"/>
<evidence type="ECO:0000256" key="8">
    <source>
        <dbReference type="ARBA" id="ARBA00023242"/>
    </source>
</evidence>
<evidence type="ECO:0000259" key="11">
    <source>
        <dbReference type="Pfam" id="PF04057"/>
    </source>
</evidence>
<dbReference type="PANTHER" id="PTHR47165:SF4">
    <property type="entry name" value="OS03G0429900 PROTEIN"/>
    <property type="match status" value="1"/>
</dbReference>
<dbReference type="InterPro" id="IPR047192">
    <property type="entry name" value="Euk_RPA1_DBD_C"/>
</dbReference>
<evidence type="ECO:0000256" key="1">
    <source>
        <dbReference type="ARBA" id="ARBA00004123"/>
    </source>
</evidence>
<dbReference type="STRING" id="32264.T1L6G7"/>
<dbReference type="GO" id="GO:0006281">
    <property type="term" value="P:DNA repair"/>
    <property type="evidence" value="ECO:0007669"/>
    <property type="project" value="InterPro"/>
</dbReference>
<dbReference type="GO" id="GO:0005634">
    <property type="term" value="C:nucleus"/>
    <property type="evidence" value="ECO:0007669"/>
    <property type="project" value="UniProtKB-SubCell"/>
</dbReference>
<dbReference type="HOGENOM" id="CLU_012393_2_1_1"/>
<dbReference type="EMBL" id="CAEY01001906">
    <property type="status" value="NOT_ANNOTATED_CDS"/>
    <property type="molecule type" value="Genomic_DNA"/>
</dbReference>
<dbReference type="KEGG" id="tut:107370573"/>
<dbReference type="InterPro" id="IPR004365">
    <property type="entry name" value="NA-bd_OB_tRNA"/>
</dbReference>
<evidence type="ECO:0000256" key="2">
    <source>
        <dbReference type="ARBA" id="ARBA00005690"/>
    </source>
</evidence>
<feature type="domain" description="OB" evidence="10">
    <location>
        <begin position="176"/>
        <end position="256"/>
    </location>
</feature>
<comment type="subcellular location">
    <subcellularLocation>
        <location evidence="1 9">Nucleus</location>
    </subcellularLocation>
</comment>
<dbReference type="Gene3D" id="2.40.50.140">
    <property type="entry name" value="Nucleic acid-binding proteins"/>
    <property type="match status" value="4"/>
</dbReference>
<dbReference type="GO" id="GO:0006310">
    <property type="term" value="P:DNA recombination"/>
    <property type="evidence" value="ECO:0007669"/>
    <property type="project" value="InterPro"/>
</dbReference>
<comment type="subunit">
    <text evidence="9">Component of the heterotrimeric canonical replication protein A complex (RPA).</text>
</comment>
<comment type="similarity">
    <text evidence="2 9">Belongs to the replication factor A protein 1 family.</text>
</comment>
<evidence type="ECO:0000256" key="6">
    <source>
        <dbReference type="ARBA" id="ARBA00022833"/>
    </source>
</evidence>
<dbReference type="Proteomes" id="UP000015104">
    <property type="component" value="Unassembled WGS sequence"/>
</dbReference>
<dbReference type="OrthoDB" id="1751331at2759"/>
<evidence type="ECO:0000313" key="14">
    <source>
        <dbReference type="EnsemblMetazoa" id="tetur80g00010.1"/>
    </source>
</evidence>
<name>T1L6G7_TETUR</name>
<evidence type="ECO:0000256" key="4">
    <source>
        <dbReference type="ARBA" id="ARBA00022723"/>
    </source>
</evidence>
<evidence type="ECO:0000256" key="9">
    <source>
        <dbReference type="RuleBase" id="RU364130"/>
    </source>
</evidence>
<dbReference type="InterPro" id="IPR007199">
    <property type="entry name" value="Rep_factor-A_N"/>
</dbReference>
<dbReference type="EnsemblMetazoa" id="tetur80g00010.1">
    <property type="protein sequence ID" value="tetur80g00010.1"/>
    <property type="gene ID" value="tetur80g00010"/>
</dbReference>
<keyword evidence="15" id="KW-1185">Reference proteome</keyword>
<dbReference type="GO" id="GO:0006260">
    <property type="term" value="P:DNA replication"/>
    <property type="evidence" value="ECO:0007669"/>
    <property type="project" value="UniProtKB-KW"/>
</dbReference>
<dbReference type="OMA" id="FNSYAML"/>
<dbReference type="InterPro" id="IPR012340">
    <property type="entry name" value="NA-bd_OB-fold"/>
</dbReference>
<evidence type="ECO:0000259" key="13">
    <source>
        <dbReference type="Pfam" id="PF16900"/>
    </source>
</evidence>
<gene>
    <name evidence="14" type="primary">107370573</name>
</gene>
<keyword evidence="5 9" id="KW-0863">Zinc-finger</keyword>
<evidence type="ECO:0000259" key="12">
    <source>
        <dbReference type="Pfam" id="PF08646"/>
    </source>
</evidence>
<dbReference type="SUPFAM" id="SSF50249">
    <property type="entry name" value="Nucleic acid-binding proteins"/>
    <property type="match status" value="4"/>
</dbReference>
<evidence type="ECO:0000259" key="10">
    <source>
        <dbReference type="Pfam" id="PF01336"/>
    </source>
</evidence>
<comment type="function">
    <text evidence="9">As part of the heterotrimeric replication protein A complex (RPA/RP-A), binds and stabilizes single-stranded DNA intermediates, that form during DNA replication or upon DNA stress. It prevents their reannealing and in parallel, recruits and activates different proteins and complexes involved in DNA metabolism. Thereby, it plays an essential role both in DNA replication and the cellular response to DNA damage.</text>
</comment>
<dbReference type="CDD" id="cd04475">
    <property type="entry name" value="RPA1_DBD_B"/>
    <property type="match status" value="1"/>
</dbReference>
<keyword evidence="6 9" id="KW-0862">Zinc</keyword>
<dbReference type="Pfam" id="PF16900">
    <property type="entry name" value="REPA_OB_2"/>
    <property type="match status" value="1"/>
</dbReference>
<protein>
    <recommendedName>
        <fullName evidence="9">Replication protein A subunit</fullName>
    </recommendedName>
</protein>
<feature type="domain" description="Replication factor A C-terminal" evidence="12">
    <location>
        <begin position="441"/>
        <end position="573"/>
    </location>
</feature>
<dbReference type="GO" id="GO:0003677">
    <property type="term" value="F:DNA binding"/>
    <property type="evidence" value="ECO:0007669"/>
    <property type="project" value="UniProtKB-KW"/>
</dbReference>
<feature type="domain" description="Replication factor-A protein 1 N-terminal" evidence="11">
    <location>
        <begin position="6"/>
        <end position="105"/>
    </location>
</feature>
<evidence type="ECO:0000313" key="15">
    <source>
        <dbReference type="Proteomes" id="UP000015104"/>
    </source>
</evidence>
<feature type="domain" description="Replication protein A OB" evidence="13">
    <location>
        <begin position="285"/>
        <end position="382"/>
    </location>
</feature>
<accession>T1L6G7</accession>
<dbReference type="Pfam" id="PF01336">
    <property type="entry name" value="tRNA_anti-codon"/>
    <property type="match status" value="1"/>
</dbReference>
<dbReference type="NCBIfam" id="TIGR00617">
    <property type="entry name" value="rpa1"/>
    <property type="match status" value="1"/>
</dbReference>
<reference evidence="15" key="1">
    <citation type="submission" date="2011-08" db="EMBL/GenBank/DDBJ databases">
        <authorList>
            <person name="Rombauts S."/>
        </authorList>
    </citation>
    <scope>NUCLEOTIDE SEQUENCE</scope>
    <source>
        <strain evidence="15">London</strain>
    </source>
</reference>
<keyword evidence="7 9" id="KW-0238">DNA-binding</keyword>
<dbReference type="CDD" id="cd04474">
    <property type="entry name" value="RPA1_DBD_A"/>
    <property type="match status" value="1"/>
</dbReference>
<keyword evidence="4 9" id="KW-0479">Metal-binding</keyword>
<keyword evidence="3 9" id="KW-0235">DNA replication</keyword>
<sequence>MDKPELSAGALKRILCDNSNLSTGTNSSIMEPILQLLGVENVSAHGVKRYKIILSDGSVSYKYCAVLGSLVQSFEDEIFTKFAVLSLSTYKLMETNNCDNVIIVVTGAKLMVSGSSVNEIIGGPVSLEYGKKSNISALDLLEAGNSKHGLDDTQERRDTGQMAVPISSINQYIKNWTIRGRVTHKSAIKTWNNSNGSGKLFTFNLTDESCDIKITAFRGECDKYFDIVHFGKIYFVGNCTVKESNKKYSDTKHDFELVLHPGSIIKLDNNNDTGCPKIQFDFVKISNLQNMDLESVVDVIGVCKNAGNLATVSSTKFGKDLKKRDISLVDDSKMEINFTLWNKDAENFNGETGSIVIVKKARLTNFGGRSLTTIASTVVDVNPKNSEADELTKWFAAAGRQLKSESLTMAFGRNNDTTLVNLDAITRSNVAISTNSMLIINCIATVIQIGKTVSYMSCLGSCKKKLIELEDGYYRCGKCNKKIIKGEDRIIIKLCIADATKSVWVSAFTEEAEKLIGMSIDEIISATSNEESKIDSIVETILFKKYQFRIRSKLESFNPEIKSNIISVSPINPIAHMHNMLDSINKLIEQ</sequence>